<dbReference type="InterPro" id="IPR016152">
    <property type="entry name" value="PTrfase/Anion_transptr"/>
</dbReference>
<dbReference type="InterPro" id="IPR002178">
    <property type="entry name" value="PTS_EIIA_type-2_dom"/>
</dbReference>
<dbReference type="OrthoDB" id="370976at2"/>
<dbReference type="CDD" id="cd00211">
    <property type="entry name" value="PTS_IIA_fru"/>
    <property type="match status" value="1"/>
</dbReference>
<feature type="domain" description="PTS EIIA type-2" evidence="1">
    <location>
        <begin position="6"/>
        <end position="160"/>
    </location>
</feature>
<reference evidence="2 3" key="1">
    <citation type="submission" date="2017-02" db="EMBL/GenBank/DDBJ databases">
        <authorList>
            <person name="Peterson S.W."/>
        </authorList>
    </citation>
    <scope>NUCLEOTIDE SEQUENCE [LARGE SCALE GENOMIC DNA]</scope>
    <source>
        <strain evidence="2 3">DSM 15102</strain>
    </source>
</reference>
<dbReference type="Proteomes" id="UP000196365">
    <property type="component" value="Unassembled WGS sequence"/>
</dbReference>
<evidence type="ECO:0000313" key="2">
    <source>
        <dbReference type="EMBL" id="SJZ48796.1"/>
    </source>
</evidence>
<dbReference type="PANTHER" id="PTHR47738:SF3">
    <property type="entry name" value="PHOSPHOTRANSFERASE SYSTEM MANNITOL_FRUCTOSE-SPECIFIC IIA DOMAIN CONTAINING PROTEIN"/>
    <property type="match status" value="1"/>
</dbReference>
<gene>
    <name evidence="2" type="ORF">SAMN02745973_00794</name>
</gene>
<accession>A0A1T4L273</accession>
<dbReference type="AlphaFoldDB" id="A0A1T4L273"/>
<dbReference type="InterPro" id="IPR051541">
    <property type="entry name" value="PTS_SugarTrans_NitroReg"/>
</dbReference>
<dbReference type="EMBL" id="FUWV01000003">
    <property type="protein sequence ID" value="SJZ48796.1"/>
    <property type="molecule type" value="Genomic_DNA"/>
</dbReference>
<evidence type="ECO:0000313" key="3">
    <source>
        <dbReference type="Proteomes" id="UP000196365"/>
    </source>
</evidence>
<sequence length="161" mass="18966">MNKEITNLFREDLIFIEDGKKNEDILKKIGKKLFQKGLVTEQFIDGIIKREREYPTGLDLRIVDKEHLIPNVAIPHTESKYCKMKNIVVVKLKNEIIFNNMISPADKVKVKFLFIILNNEKEDQTNLLGSLMDFFTKKENLHTLSKLENPREIYNYIVKQK</sequence>
<keyword evidence="3" id="KW-1185">Reference proteome</keyword>
<proteinExistence type="predicted"/>
<organism evidence="2 3">
    <name type="scientific">Garciella nitratireducens DSM 15102</name>
    <dbReference type="NCBI Taxonomy" id="1121911"/>
    <lineage>
        <taxon>Bacteria</taxon>
        <taxon>Bacillati</taxon>
        <taxon>Bacillota</taxon>
        <taxon>Clostridia</taxon>
        <taxon>Eubacteriales</taxon>
        <taxon>Eubacteriaceae</taxon>
        <taxon>Garciella</taxon>
    </lineage>
</organism>
<dbReference type="PANTHER" id="PTHR47738">
    <property type="entry name" value="PTS SYSTEM FRUCTOSE-LIKE EIIA COMPONENT-RELATED"/>
    <property type="match status" value="1"/>
</dbReference>
<dbReference type="SUPFAM" id="SSF55804">
    <property type="entry name" value="Phoshotransferase/anion transport protein"/>
    <property type="match status" value="1"/>
</dbReference>
<dbReference type="PROSITE" id="PS51094">
    <property type="entry name" value="PTS_EIIA_TYPE_2"/>
    <property type="match status" value="1"/>
</dbReference>
<dbReference type="Gene3D" id="3.40.930.10">
    <property type="entry name" value="Mannitol-specific EII, Chain A"/>
    <property type="match status" value="1"/>
</dbReference>
<evidence type="ECO:0000259" key="1">
    <source>
        <dbReference type="PROSITE" id="PS51094"/>
    </source>
</evidence>
<name>A0A1T4L273_9FIRM</name>
<protein>
    <submittedName>
        <fullName evidence="2">PTS system IIA component, Gat family (TC 4.A.5)</fullName>
    </submittedName>
</protein>
<dbReference type="Pfam" id="PF00359">
    <property type="entry name" value="PTS_EIIA_2"/>
    <property type="match status" value="1"/>
</dbReference>